<evidence type="ECO:0000313" key="2">
    <source>
        <dbReference type="EMBL" id="MBT1707889.1"/>
    </source>
</evidence>
<evidence type="ECO:0000256" key="1">
    <source>
        <dbReference type="SAM" id="MobiDB-lite"/>
    </source>
</evidence>
<keyword evidence="3" id="KW-1185">Reference proteome</keyword>
<dbReference type="AlphaFoldDB" id="A0AAP2DWY6"/>
<sequence>MNASDVTIIKVWELPQELVEISANVLIDEQRMACIQDNAGTIYMYNLHSKVIEQKIVFTGKGDFESLVHIDNTFYALRADGYLYKITPGMKAEPVVETFDLPLTVENDTESMFYDATASRLLIGVKEKNMVNANAPGKEVYAFDLRTNTMSPNPVFTIEEPGDIATPDAKNKGKKKDRKFKPSEIAMHPSTHELYILNGPLSILLVADKLGKVKKQYPLDKRLFPQPEGLCFSTSGELYLSSEGGNHGRGIIALVKLAGRE</sequence>
<comment type="caution">
    <text evidence="2">The sequence shown here is derived from an EMBL/GenBank/DDBJ whole genome shotgun (WGS) entry which is preliminary data.</text>
</comment>
<organism evidence="2 3">
    <name type="scientific">Dawidia cretensis</name>
    <dbReference type="NCBI Taxonomy" id="2782350"/>
    <lineage>
        <taxon>Bacteria</taxon>
        <taxon>Pseudomonadati</taxon>
        <taxon>Bacteroidota</taxon>
        <taxon>Cytophagia</taxon>
        <taxon>Cytophagales</taxon>
        <taxon>Chryseotaleaceae</taxon>
        <taxon>Dawidia</taxon>
    </lineage>
</organism>
<dbReference type="RefSeq" id="WP_254083481.1">
    <property type="nucleotide sequence ID" value="NZ_JAHESE010000004.1"/>
</dbReference>
<dbReference type="SUPFAM" id="SSF50969">
    <property type="entry name" value="YVTN repeat-like/Quinoprotein amine dehydrogenase"/>
    <property type="match status" value="1"/>
</dbReference>
<name>A0AAP2DWY6_9BACT</name>
<feature type="region of interest" description="Disordered" evidence="1">
    <location>
        <begin position="156"/>
        <end position="179"/>
    </location>
</feature>
<dbReference type="EMBL" id="JAHESE010000004">
    <property type="protein sequence ID" value="MBT1707889.1"/>
    <property type="molecule type" value="Genomic_DNA"/>
</dbReference>
<proteinExistence type="predicted"/>
<protein>
    <submittedName>
        <fullName evidence="2">Uncharacterized protein</fullName>
    </submittedName>
</protein>
<gene>
    <name evidence="2" type="ORF">KK062_06640</name>
</gene>
<accession>A0AAP2DWY6</accession>
<dbReference type="Proteomes" id="UP001319080">
    <property type="component" value="Unassembled WGS sequence"/>
</dbReference>
<dbReference type="InterPro" id="IPR011044">
    <property type="entry name" value="Quino_amine_DH_bsu"/>
</dbReference>
<reference evidence="2 3" key="1">
    <citation type="submission" date="2021-05" db="EMBL/GenBank/DDBJ databases">
        <title>A Polyphasic approach of four new species of the genus Ohtaekwangia: Ohtaekwangia histidinii sp. nov., Ohtaekwangia cretensis sp. nov., Ohtaekwangia indiensis sp. nov., Ohtaekwangia reichenbachii sp. nov. from diverse environment.</title>
        <authorList>
            <person name="Octaviana S."/>
        </authorList>
    </citation>
    <scope>NUCLEOTIDE SEQUENCE [LARGE SCALE GENOMIC DNA]</scope>
    <source>
        <strain evidence="2 3">PWU5</strain>
    </source>
</reference>
<evidence type="ECO:0000313" key="3">
    <source>
        <dbReference type="Proteomes" id="UP001319080"/>
    </source>
</evidence>